<accession>A0A4U1GMX7</accession>
<protein>
    <submittedName>
        <fullName evidence="2">Phage tail protein</fullName>
    </submittedName>
</protein>
<dbReference type="SUPFAM" id="SSF88874">
    <property type="entry name" value="Receptor-binding domain of short tail fibre protein gp12"/>
    <property type="match status" value="1"/>
</dbReference>
<organism evidence="2 3">
    <name type="scientific">Pedobacter hiemivivus</name>
    <dbReference type="NCBI Taxonomy" id="2530454"/>
    <lineage>
        <taxon>Bacteria</taxon>
        <taxon>Pseudomonadati</taxon>
        <taxon>Bacteroidota</taxon>
        <taxon>Sphingobacteriia</taxon>
        <taxon>Sphingobacteriales</taxon>
        <taxon>Sphingobacteriaceae</taxon>
        <taxon>Pedobacter</taxon>
    </lineage>
</organism>
<dbReference type="RefSeq" id="WP_136879164.1">
    <property type="nucleotide sequence ID" value="NZ_SWDX01000001.1"/>
</dbReference>
<dbReference type="InterPro" id="IPR037053">
    <property type="entry name" value="Phage_tail_collar_dom_sf"/>
</dbReference>
<dbReference type="EMBL" id="SWDX01000001">
    <property type="protein sequence ID" value="TKC65688.1"/>
    <property type="molecule type" value="Genomic_DNA"/>
</dbReference>
<evidence type="ECO:0000313" key="2">
    <source>
        <dbReference type="EMBL" id="TKC65688.1"/>
    </source>
</evidence>
<feature type="domain" description="Phage tail collar" evidence="1">
    <location>
        <begin position="6"/>
        <end position="61"/>
    </location>
</feature>
<dbReference type="Proteomes" id="UP000309594">
    <property type="component" value="Unassembled WGS sequence"/>
</dbReference>
<reference evidence="2 3" key="1">
    <citation type="submission" date="2019-04" db="EMBL/GenBank/DDBJ databases">
        <title>Pedobacter sp. RP-1-16 sp. nov., isolated from Arctic soil.</title>
        <authorList>
            <person name="Dahal R.H."/>
            <person name="Kim D.-U."/>
        </authorList>
    </citation>
    <scope>NUCLEOTIDE SEQUENCE [LARGE SCALE GENOMIC DNA]</scope>
    <source>
        <strain evidence="2 3">RP-1-16</strain>
    </source>
</reference>
<evidence type="ECO:0000259" key="1">
    <source>
        <dbReference type="Pfam" id="PF07484"/>
    </source>
</evidence>
<sequence>MDGYIGEIRIFSGNFAPKDWLFCDGATLDANYYRGLFAVIKTFYGGTAPKFNIPDLRGRAPVGMVRGSKYIVGASGGSATYQIVGVPPHTHQMYAAGQATDANTGNGTLSGTFGSRESIYGTVPEAYTLNDETVTLTGRDSLGPALNNEQPYIAVNYIICVNGIFPY</sequence>
<gene>
    <name evidence="2" type="ORF">FBD94_03890</name>
</gene>
<comment type="caution">
    <text evidence="2">The sequence shown here is derived from an EMBL/GenBank/DDBJ whole genome shotgun (WGS) entry which is preliminary data.</text>
</comment>
<dbReference type="Pfam" id="PF07484">
    <property type="entry name" value="Collar"/>
    <property type="match status" value="1"/>
</dbReference>
<dbReference type="AlphaFoldDB" id="A0A4U1GMX7"/>
<name>A0A4U1GMX7_9SPHI</name>
<dbReference type="InterPro" id="IPR011083">
    <property type="entry name" value="Phage_tail_collar_dom"/>
</dbReference>
<evidence type="ECO:0000313" key="3">
    <source>
        <dbReference type="Proteomes" id="UP000309594"/>
    </source>
</evidence>
<dbReference type="Gene3D" id="3.90.1340.10">
    <property type="entry name" value="Phage tail collar domain"/>
    <property type="match status" value="1"/>
</dbReference>
<proteinExistence type="predicted"/>